<feature type="compositionally biased region" description="Polar residues" evidence="1">
    <location>
        <begin position="254"/>
        <end position="265"/>
    </location>
</feature>
<reference evidence="2 3" key="1">
    <citation type="submission" date="2014-04" db="EMBL/GenBank/DDBJ databases">
        <authorList>
            <consortium name="DOE Joint Genome Institute"/>
            <person name="Kuo A."/>
            <person name="Tarkka M."/>
            <person name="Buscot F."/>
            <person name="Kohler A."/>
            <person name="Nagy L.G."/>
            <person name="Floudas D."/>
            <person name="Copeland A."/>
            <person name="Barry K.W."/>
            <person name="Cichocki N."/>
            <person name="Veneault-Fourrey C."/>
            <person name="LaButti K."/>
            <person name="Lindquist E.A."/>
            <person name="Lipzen A."/>
            <person name="Lundell T."/>
            <person name="Morin E."/>
            <person name="Murat C."/>
            <person name="Sun H."/>
            <person name="Tunlid A."/>
            <person name="Henrissat B."/>
            <person name="Grigoriev I.V."/>
            <person name="Hibbett D.S."/>
            <person name="Martin F."/>
            <person name="Nordberg H.P."/>
            <person name="Cantor M.N."/>
            <person name="Hua S.X."/>
        </authorList>
    </citation>
    <scope>NUCLEOTIDE SEQUENCE [LARGE SCALE GENOMIC DNA]</scope>
    <source>
        <strain evidence="2 3">F 1598</strain>
    </source>
</reference>
<feature type="region of interest" description="Disordered" evidence="1">
    <location>
        <begin position="245"/>
        <end position="265"/>
    </location>
</feature>
<protein>
    <submittedName>
        <fullName evidence="2">Uncharacterized protein</fullName>
    </submittedName>
</protein>
<feature type="region of interest" description="Disordered" evidence="1">
    <location>
        <begin position="377"/>
        <end position="482"/>
    </location>
</feature>
<dbReference type="STRING" id="765440.A0A0C3G4L2"/>
<evidence type="ECO:0000256" key="1">
    <source>
        <dbReference type="SAM" id="MobiDB-lite"/>
    </source>
</evidence>
<accession>A0A0C3G4L2</accession>
<gene>
    <name evidence="2" type="ORF">PILCRDRAFT_811670</name>
</gene>
<feature type="compositionally biased region" description="Basic and acidic residues" evidence="1">
    <location>
        <begin position="435"/>
        <end position="448"/>
    </location>
</feature>
<feature type="region of interest" description="Disordered" evidence="1">
    <location>
        <begin position="173"/>
        <end position="219"/>
    </location>
</feature>
<dbReference type="AlphaFoldDB" id="A0A0C3G4L2"/>
<feature type="compositionally biased region" description="Pro residues" evidence="1">
    <location>
        <begin position="287"/>
        <end position="296"/>
    </location>
</feature>
<sequence>MNANTTEHKHHMRKDGSGDLRNKIVELLSTTANGCLSELGYFPGMQDQFQQLIQTNMHLQNDNTKLFEDNRALARVVAIQNDRLAFSAGEDNIKLKQFSEMKESIESLSKEQTRLTRANEMLKVTSLDQGNGRLYSEWQMLQARNDALERDNARVRDDFTRLYNLAAANGILGKAPPAPYTQRSDISRVSSNRDQSRVSDSQAQLASANPMRHHHQRRASDIPPQMAGAHAPVRNHSLHQVIPVQPQPQRRVSEGSQNGQAIGPASHTTQVQYSGVLSPVANGPSIPSVPIPPPRPFRNKNRTPSTPLAIDAHRLPITPISPNFAQNPCQIVQGMSPSTPRAPEGLDVIDLTADEVIPTQAPVATDASSQIIKIEENNPRSPASSIEEPLALSHSQPASRDEPLAMNSPVSSVEEPLIKRSISDMTGVNQNVSENEPRKRSRLDDSGHGDSIAVQVESHADSAGAETAPNHQVASEEPSLRSAEDCIADVFAEDEEREGEQVCNLCVLRYERGAIENPPPPFVRATLDELVTHCIEDHPMVWEKLRRSTESE</sequence>
<evidence type="ECO:0000313" key="2">
    <source>
        <dbReference type="EMBL" id="KIM91170.1"/>
    </source>
</evidence>
<feature type="compositionally biased region" description="Polar residues" evidence="1">
    <location>
        <begin position="181"/>
        <end position="207"/>
    </location>
</feature>
<dbReference type="InParanoid" id="A0A0C3G4L2"/>
<dbReference type="Proteomes" id="UP000054166">
    <property type="component" value="Unassembled WGS sequence"/>
</dbReference>
<evidence type="ECO:0000313" key="3">
    <source>
        <dbReference type="Proteomes" id="UP000054166"/>
    </source>
</evidence>
<keyword evidence="3" id="KW-1185">Reference proteome</keyword>
<reference evidence="3" key="2">
    <citation type="submission" date="2015-01" db="EMBL/GenBank/DDBJ databases">
        <title>Evolutionary Origins and Diversification of the Mycorrhizal Mutualists.</title>
        <authorList>
            <consortium name="DOE Joint Genome Institute"/>
            <consortium name="Mycorrhizal Genomics Consortium"/>
            <person name="Kohler A."/>
            <person name="Kuo A."/>
            <person name="Nagy L.G."/>
            <person name="Floudas D."/>
            <person name="Copeland A."/>
            <person name="Barry K.W."/>
            <person name="Cichocki N."/>
            <person name="Veneault-Fourrey C."/>
            <person name="LaButti K."/>
            <person name="Lindquist E.A."/>
            <person name="Lipzen A."/>
            <person name="Lundell T."/>
            <person name="Morin E."/>
            <person name="Murat C."/>
            <person name="Riley R."/>
            <person name="Ohm R."/>
            <person name="Sun H."/>
            <person name="Tunlid A."/>
            <person name="Henrissat B."/>
            <person name="Grigoriev I.V."/>
            <person name="Hibbett D.S."/>
            <person name="Martin F."/>
        </authorList>
    </citation>
    <scope>NUCLEOTIDE SEQUENCE [LARGE SCALE GENOMIC DNA]</scope>
    <source>
        <strain evidence="3">F 1598</strain>
    </source>
</reference>
<name>A0A0C3G4L2_PILCF</name>
<dbReference type="EMBL" id="KN832972">
    <property type="protein sequence ID" value="KIM91170.1"/>
    <property type="molecule type" value="Genomic_DNA"/>
</dbReference>
<organism evidence="2 3">
    <name type="scientific">Piloderma croceum (strain F 1598)</name>
    <dbReference type="NCBI Taxonomy" id="765440"/>
    <lineage>
        <taxon>Eukaryota</taxon>
        <taxon>Fungi</taxon>
        <taxon>Dikarya</taxon>
        <taxon>Basidiomycota</taxon>
        <taxon>Agaricomycotina</taxon>
        <taxon>Agaricomycetes</taxon>
        <taxon>Agaricomycetidae</taxon>
        <taxon>Atheliales</taxon>
        <taxon>Atheliaceae</taxon>
        <taxon>Piloderma</taxon>
    </lineage>
</organism>
<feature type="region of interest" description="Disordered" evidence="1">
    <location>
        <begin position="284"/>
        <end position="307"/>
    </location>
</feature>
<feature type="compositionally biased region" description="Polar residues" evidence="1">
    <location>
        <begin position="423"/>
        <end position="434"/>
    </location>
</feature>
<dbReference type="OrthoDB" id="3263403at2759"/>
<dbReference type="HOGENOM" id="CLU_493557_0_0_1"/>
<proteinExistence type="predicted"/>